<evidence type="ECO:0000313" key="3">
    <source>
        <dbReference type="Proteomes" id="UP001500420"/>
    </source>
</evidence>
<reference evidence="2 3" key="1">
    <citation type="journal article" date="2019" name="Int. J. Syst. Evol. Microbiol.">
        <title>The Global Catalogue of Microorganisms (GCM) 10K type strain sequencing project: providing services to taxonomists for standard genome sequencing and annotation.</title>
        <authorList>
            <consortium name="The Broad Institute Genomics Platform"/>
            <consortium name="The Broad Institute Genome Sequencing Center for Infectious Disease"/>
            <person name="Wu L."/>
            <person name="Ma J."/>
        </authorList>
    </citation>
    <scope>NUCLEOTIDE SEQUENCE [LARGE SCALE GENOMIC DNA]</scope>
    <source>
        <strain evidence="2 3">JCM 16328</strain>
    </source>
</reference>
<feature type="transmembrane region" description="Helical" evidence="1">
    <location>
        <begin position="29"/>
        <end position="45"/>
    </location>
</feature>
<sequence>MLDDVIEIAGSAIFDAALDRRDDRSGPHWAALFIGTVFGIGSLGLLATGQLGVGIAALFVGGVLFGWGM</sequence>
<dbReference type="Proteomes" id="UP001500420">
    <property type="component" value="Unassembled WGS sequence"/>
</dbReference>
<feature type="transmembrane region" description="Helical" evidence="1">
    <location>
        <begin position="51"/>
        <end position="68"/>
    </location>
</feature>
<evidence type="ECO:0000256" key="1">
    <source>
        <dbReference type="SAM" id="Phobius"/>
    </source>
</evidence>
<evidence type="ECO:0000313" key="2">
    <source>
        <dbReference type="EMBL" id="GAA0674344.1"/>
    </source>
</evidence>
<proteinExistence type="predicted"/>
<dbReference type="AlphaFoldDB" id="A0AAV3T9S3"/>
<organism evidence="2 3">
    <name type="scientific">Natronoarchaeum mannanilyticum</name>
    <dbReference type="NCBI Taxonomy" id="926360"/>
    <lineage>
        <taxon>Archaea</taxon>
        <taxon>Methanobacteriati</taxon>
        <taxon>Methanobacteriota</taxon>
        <taxon>Stenosarchaea group</taxon>
        <taxon>Halobacteria</taxon>
        <taxon>Halobacteriales</taxon>
        <taxon>Natronoarchaeaceae</taxon>
    </lineage>
</organism>
<name>A0AAV3T9S3_9EURY</name>
<comment type="caution">
    <text evidence="2">The sequence shown here is derived from an EMBL/GenBank/DDBJ whole genome shotgun (WGS) entry which is preliminary data.</text>
</comment>
<protein>
    <submittedName>
        <fullName evidence="2">Uncharacterized protein</fullName>
    </submittedName>
</protein>
<keyword evidence="1" id="KW-0812">Transmembrane</keyword>
<keyword evidence="1" id="KW-1133">Transmembrane helix</keyword>
<gene>
    <name evidence="2" type="ORF">GCM10009020_22100</name>
</gene>
<accession>A0AAV3T9S3</accession>
<dbReference type="EMBL" id="BAAADV010000004">
    <property type="protein sequence ID" value="GAA0674344.1"/>
    <property type="molecule type" value="Genomic_DNA"/>
</dbReference>
<keyword evidence="3" id="KW-1185">Reference proteome</keyword>
<dbReference type="RefSeq" id="WP_343774075.1">
    <property type="nucleotide sequence ID" value="NZ_BAAADV010000004.1"/>
</dbReference>
<keyword evidence="1" id="KW-0472">Membrane</keyword>